<keyword evidence="10 13" id="KW-0472">Membrane</keyword>
<dbReference type="RefSeq" id="WP_379899560.1">
    <property type="nucleotide sequence ID" value="NZ_JBHRTR010000023.1"/>
</dbReference>
<keyword evidence="4 13" id="KW-0813">Transport</keyword>
<evidence type="ECO:0000256" key="11">
    <source>
        <dbReference type="ARBA" id="ARBA00023225"/>
    </source>
</evidence>
<evidence type="ECO:0000256" key="7">
    <source>
        <dbReference type="ARBA" id="ARBA00022795"/>
    </source>
</evidence>
<feature type="transmembrane region" description="Helical" evidence="13">
    <location>
        <begin position="32"/>
        <end position="53"/>
    </location>
</feature>
<feature type="region of interest" description="Disordered" evidence="14">
    <location>
        <begin position="1"/>
        <end position="25"/>
    </location>
</feature>
<gene>
    <name evidence="13 15" type="primary">flhB</name>
    <name evidence="15" type="ORF">ACFOGJ_09140</name>
</gene>
<sequence>MADDPDSKTEEPTAKRLREAKQKGNVAKSEEVGHWFVLAGATAMIALLATPLANGMMDIFIPFFEQPHQVAVTEDTLMHLAIGIGEDIAIIVIPIFLVLMIAGIAGQLFQNSPTFTTEKIKPELKKISPLSGLKKIFALSNVVEFLRSLVKLAVVVVLVLLVIWPDREILPLIVTMDPLMITRMIASETLLLLGAILAVLGVIAAADLFYQRWKHVKDLRMTKQEVKDEHKQAEGDPHVKGRLRSLRAERSRQRMMQAVPRADVVVTNPTHYAVALEYDSEKMGAPVMIAKGADLVAKRIRDLAKENDIPVVSNPPLARALYAIDIGREVPEEQYKAVAEVIGYVLRLDGELRSARRRQEQERTARRGSGVH</sequence>
<keyword evidence="16" id="KW-1185">Reference proteome</keyword>
<keyword evidence="15" id="KW-0282">Flagellum</keyword>
<evidence type="ECO:0000256" key="12">
    <source>
        <dbReference type="ARBA" id="ARBA00025078"/>
    </source>
</evidence>
<evidence type="ECO:0000256" key="9">
    <source>
        <dbReference type="ARBA" id="ARBA00022989"/>
    </source>
</evidence>
<reference evidence="16" key="1">
    <citation type="journal article" date="2019" name="Int. J. Syst. Evol. Microbiol.">
        <title>The Global Catalogue of Microorganisms (GCM) 10K type strain sequencing project: providing services to taxonomists for standard genome sequencing and annotation.</title>
        <authorList>
            <consortium name="The Broad Institute Genomics Platform"/>
            <consortium name="The Broad Institute Genome Sequencing Center for Infectious Disease"/>
            <person name="Wu L."/>
            <person name="Ma J."/>
        </authorList>
    </citation>
    <scope>NUCLEOTIDE SEQUENCE [LARGE SCALE GENOMIC DNA]</scope>
    <source>
        <strain evidence="16">KCTC 42964</strain>
    </source>
</reference>
<feature type="transmembrane region" description="Helical" evidence="13">
    <location>
        <begin position="145"/>
        <end position="164"/>
    </location>
</feature>
<evidence type="ECO:0000256" key="3">
    <source>
        <dbReference type="ARBA" id="ARBA00021622"/>
    </source>
</evidence>
<keyword evidence="5 13" id="KW-1003">Cell membrane</keyword>
<dbReference type="EMBL" id="JBHRTR010000023">
    <property type="protein sequence ID" value="MFC3227393.1"/>
    <property type="molecule type" value="Genomic_DNA"/>
</dbReference>
<evidence type="ECO:0000256" key="8">
    <source>
        <dbReference type="ARBA" id="ARBA00022927"/>
    </source>
</evidence>
<keyword evidence="15" id="KW-0969">Cilium</keyword>
<dbReference type="NCBIfam" id="TIGR00328">
    <property type="entry name" value="flhB"/>
    <property type="match status" value="1"/>
</dbReference>
<evidence type="ECO:0000313" key="15">
    <source>
        <dbReference type="EMBL" id="MFC3227393.1"/>
    </source>
</evidence>
<comment type="subcellular location">
    <subcellularLocation>
        <location evidence="1">Cell membrane</location>
        <topology evidence="1">Multi-pass membrane protein</topology>
    </subcellularLocation>
</comment>
<dbReference type="PRINTS" id="PR00950">
    <property type="entry name" value="TYPE3IMSPROT"/>
</dbReference>
<dbReference type="Gene3D" id="6.10.250.2080">
    <property type="match status" value="1"/>
</dbReference>
<evidence type="ECO:0000256" key="4">
    <source>
        <dbReference type="ARBA" id="ARBA00022448"/>
    </source>
</evidence>
<evidence type="ECO:0000256" key="2">
    <source>
        <dbReference type="ARBA" id="ARBA00010690"/>
    </source>
</evidence>
<feature type="transmembrane region" description="Helical" evidence="13">
    <location>
        <begin position="184"/>
        <end position="210"/>
    </location>
</feature>
<protein>
    <recommendedName>
        <fullName evidence="3 13">Flagellar biosynthetic protein FlhB</fullName>
    </recommendedName>
</protein>
<name>A0ABV7KYC2_9PROT</name>
<comment type="function">
    <text evidence="12 13">Required for formation of the rod structure in the basal body of the flagellar apparatus. Together with FliI and FliH, may constitute the export apparatus of flagellin.</text>
</comment>
<comment type="caution">
    <text evidence="15">The sequence shown here is derived from an EMBL/GenBank/DDBJ whole genome shotgun (WGS) entry which is preliminary data.</text>
</comment>
<dbReference type="Gene3D" id="3.40.1690.10">
    <property type="entry name" value="secretion proteins EscU"/>
    <property type="match status" value="1"/>
</dbReference>
<keyword evidence="6 13" id="KW-0812">Transmembrane</keyword>
<feature type="transmembrane region" description="Helical" evidence="13">
    <location>
        <begin position="88"/>
        <end position="109"/>
    </location>
</feature>
<dbReference type="Proteomes" id="UP001595528">
    <property type="component" value="Unassembled WGS sequence"/>
</dbReference>
<evidence type="ECO:0000313" key="16">
    <source>
        <dbReference type="Proteomes" id="UP001595528"/>
    </source>
</evidence>
<comment type="similarity">
    <text evidence="2 13">Belongs to the type III secretion exporter family.</text>
</comment>
<evidence type="ECO:0000256" key="1">
    <source>
        <dbReference type="ARBA" id="ARBA00004651"/>
    </source>
</evidence>
<keyword evidence="15" id="KW-0966">Cell projection</keyword>
<dbReference type="Pfam" id="PF01312">
    <property type="entry name" value="Bac_export_2"/>
    <property type="match status" value="1"/>
</dbReference>
<dbReference type="PANTHER" id="PTHR30531:SF12">
    <property type="entry name" value="FLAGELLAR BIOSYNTHETIC PROTEIN FLHB"/>
    <property type="match status" value="1"/>
</dbReference>
<dbReference type="SUPFAM" id="SSF160544">
    <property type="entry name" value="EscU C-terminal domain-like"/>
    <property type="match status" value="1"/>
</dbReference>
<proteinExistence type="inferred from homology"/>
<keyword evidence="7 13" id="KW-1005">Bacterial flagellum biogenesis</keyword>
<accession>A0ABV7KYC2</accession>
<organism evidence="15 16">
    <name type="scientific">Marinibaculum pumilum</name>
    <dbReference type="NCBI Taxonomy" id="1766165"/>
    <lineage>
        <taxon>Bacteria</taxon>
        <taxon>Pseudomonadati</taxon>
        <taxon>Pseudomonadota</taxon>
        <taxon>Alphaproteobacteria</taxon>
        <taxon>Rhodospirillales</taxon>
        <taxon>Rhodospirillaceae</taxon>
        <taxon>Marinibaculum</taxon>
    </lineage>
</organism>
<keyword evidence="11 13" id="KW-1006">Bacterial flagellum protein export</keyword>
<dbReference type="PANTHER" id="PTHR30531">
    <property type="entry name" value="FLAGELLAR BIOSYNTHETIC PROTEIN FLHB"/>
    <property type="match status" value="1"/>
</dbReference>
<keyword evidence="8 13" id="KW-0653">Protein transport</keyword>
<evidence type="ECO:0000256" key="13">
    <source>
        <dbReference type="RuleBase" id="RU364091"/>
    </source>
</evidence>
<evidence type="ECO:0000256" key="14">
    <source>
        <dbReference type="SAM" id="MobiDB-lite"/>
    </source>
</evidence>
<keyword evidence="9 13" id="KW-1133">Transmembrane helix</keyword>
<evidence type="ECO:0000256" key="6">
    <source>
        <dbReference type="ARBA" id="ARBA00022692"/>
    </source>
</evidence>
<evidence type="ECO:0000256" key="10">
    <source>
        <dbReference type="ARBA" id="ARBA00023136"/>
    </source>
</evidence>
<dbReference type="InterPro" id="IPR006135">
    <property type="entry name" value="T3SS_substrate_exporter"/>
</dbReference>
<dbReference type="InterPro" id="IPR006136">
    <property type="entry name" value="FlhB"/>
</dbReference>
<dbReference type="InterPro" id="IPR029025">
    <property type="entry name" value="T3SS_substrate_exporter_C"/>
</dbReference>
<evidence type="ECO:0000256" key="5">
    <source>
        <dbReference type="ARBA" id="ARBA00022475"/>
    </source>
</evidence>